<evidence type="ECO:0000313" key="1">
    <source>
        <dbReference type="EMBL" id="KAI1715357.1"/>
    </source>
</evidence>
<dbReference type="EMBL" id="JAKKPZ010000011">
    <property type="protein sequence ID" value="KAI1715357.1"/>
    <property type="molecule type" value="Genomic_DNA"/>
</dbReference>
<comment type="caution">
    <text evidence="1">The sequence shown here is derived from an EMBL/GenBank/DDBJ whole genome shotgun (WGS) entry which is preliminary data.</text>
</comment>
<dbReference type="InterPro" id="IPR034754">
    <property type="entry name" value="GEMIN8"/>
</dbReference>
<name>A0AAD4R182_9BILA</name>
<dbReference type="Proteomes" id="UP001201812">
    <property type="component" value="Unassembled WGS sequence"/>
</dbReference>
<reference evidence="1" key="1">
    <citation type="submission" date="2022-01" db="EMBL/GenBank/DDBJ databases">
        <title>Genome Sequence Resource for Two Populations of Ditylenchus destructor, the Migratory Endoparasitic Phytonematode.</title>
        <authorList>
            <person name="Zhang H."/>
            <person name="Lin R."/>
            <person name="Xie B."/>
        </authorList>
    </citation>
    <scope>NUCLEOTIDE SEQUENCE</scope>
    <source>
        <strain evidence="1">BazhouSP</strain>
    </source>
</reference>
<protein>
    <submittedName>
        <fullName evidence="1">Gemini of cajal bodies-associated protein 8 domain-containing protein</fullName>
    </submittedName>
</protein>
<dbReference type="GO" id="GO:0032797">
    <property type="term" value="C:SMN complex"/>
    <property type="evidence" value="ECO:0007669"/>
    <property type="project" value="InterPro"/>
</dbReference>
<dbReference type="GO" id="GO:0000387">
    <property type="term" value="P:spliceosomal snRNP assembly"/>
    <property type="evidence" value="ECO:0007669"/>
    <property type="project" value="InterPro"/>
</dbReference>
<proteinExistence type="predicted"/>
<evidence type="ECO:0000313" key="2">
    <source>
        <dbReference type="Proteomes" id="UP001201812"/>
    </source>
</evidence>
<sequence>MEDLPKTFEPSDFKVFWEHYALAQKWIRDVEEARQATISAMEWKKAENDVISMLNMSHCNENVPGPSVTVPQQDDIEMSQEMIDFYKVSLEHRKEREKIRKMEEETKKKHRVEKGWLKEENEEEYTLASDIGIQSQKVQALQPSSKQKAADDCKKRMNELYGKEANRMLAMESALDFKFDEEYKKNNPSMWPNIPLRF</sequence>
<organism evidence="1 2">
    <name type="scientific">Ditylenchus destructor</name>
    <dbReference type="NCBI Taxonomy" id="166010"/>
    <lineage>
        <taxon>Eukaryota</taxon>
        <taxon>Metazoa</taxon>
        <taxon>Ecdysozoa</taxon>
        <taxon>Nematoda</taxon>
        <taxon>Chromadorea</taxon>
        <taxon>Rhabditida</taxon>
        <taxon>Tylenchina</taxon>
        <taxon>Tylenchomorpha</taxon>
        <taxon>Sphaerularioidea</taxon>
        <taxon>Anguinidae</taxon>
        <taxon>Anguininae</taxon>
        <taxon>Ditylenchus</taxon>
    </lineage>
</organism>
<dbReference type="AlphaFoldDB" id="A0AAD4R182"/>
<dbReference type="PANTHER" id="PTHR16238">
    <property type="entry name" value="GEM-ASSOCIATED PROTEIN 8"/>
    <property type="match status" value="1"/>
</dbReference>
<dbReference type="Pfam" id="PF15348">
    <property type="entry name" value="GEMIN8"/>
    <property type="match status" value="1"/>
</dbReference>
<dbReference type="PANTHER" id="PTHR16238:SF7">
    <property type="entry name" value="GEM-ASSOCIATED PROTEIN 8"/>
    <property type="match status" value="1"/>
</dbReference>
<keyword evidence="2" id="KW-1185">Reference proteome</keyword>
<gene>
    <name evidence="1" type="ORF">DdX_07663</name>
</gene>
<accession>A0AAD4R182</accession>